<keyword evidence="3" id="KW-0067">ATP-binding</keyword>
<dbReference type="SUPFAM" id="SSF50891">
    <property type="entry name" value="Cyclophilin-like"/>
    <property type="match status" value="1"/>
</dbReference>
<dbReference type="RefSeq" id="WP_248252752.1">
    <property type="nucleotide sequence ID" value="NZ_JAIWJX010000002.1"/>
</dbReference>
<name>A0A9X2BH52_9BACL</name>
<proteinExistence type="predicted"/>
<dbReference type="GO" id="GO:0017168">
    <property type="term" value="F:5-oxoprolinase (ATP-hydrolyzing) activity"/>
    <property type="evidence" value="ECO:0007669"/>
    <property type="project" value="UniProtKB-EC"/>
</dbReference>
<accession>A0A9X2BH52</accession>
<dbReference type="PANTHER" id="PTHR34698">
    <property type="entry name" value="5-OXOPROLINASE SUBUNIT B"/>
    <property type="match status" value="1"/>
</dbReference>
<dbReference type="SMART" id="SM00796">
    <property type="entry name" value="AHS1"/>
    <property type="match status" value="1"/>
</dbReference>
<gene>
    <name evidence="5" type="primary">pxpB</name>
    <name evidence="5" type="ORF">LCY76_11565</name>
</gene>
<dbReference type="PANTHER" id="PTHR34698:SF2">
    <property type="entry name" value="5-OXOPROLINASE SUBUNIT B"/>
    <property type="match status" value="1"/>
</dbReference>
<protein>
    <submittedName>
        <fullName evidence="5">5-oxoprolinase subunit PxpB</fullName>
        <ecNumber evidence="5">3.5.2.9</ecNumber>
    </submittedName>
</protein>
<dbReference type="AlphaFoldDB" id="A0A9X2BH52"/>
<dbReference type="Gene3D" id="3.30.1360.40">
    <property type="match status" value="1"/>
</dbReference>
<dbReference type="InterPro" id="IPR010016">
    <property type="entry name" value="PxpB"/>
</dbReference>
<sequence length="239" mass="27039">MFQDINYFRFGEAGILMEFGHEVSEEINQQIHEISRWLNENPFDGFIETVPAYTTLTVLYDPMKFVHPEKSAFELAKNRIEMRIESMPKESASAGRVIRIPVCYGGDFGPDLRNVAKLNKLTEKEVIKIHTEKTCYVYMLGFAPGFPFLGGMSSEIAAPRLSSPRLSIPKGSVGIAGEQTGIYPIETPGGWQLIGRTPLELFRPDDNPPTLLEAGDQVEFYEITTEEYHSWEAEDDHQD</sequence>
<evidence type="ECO:0000259" key="4">
    <source>
        <dbReference type="SMART" id="SM00796"/>
    </source>
</evidence>
<dbReference type="SUPFAM" id="SSF160467">
    <property type="entry name" value="PH0987 N-terminal domain-like"/>
    <property type="match status" value="1"/>
</dbReference>
<keyword evidence="6" id="KW-1185">Reference proteome</keyword>
<dbReference type="NCBIfam" id="TIGR00370">
    <property type="entry name" value="5-oxoprolinase subunit PxpB"/>
    <property type="match status" value="1"/>
</dbReference>
<keyword evidence="1" id="KW-0547">Nucleotide-binding</keyword>
<dbReference type="Gene3D" id="2.40.100.10">
    <property type="entry name" value="Cyclophilin-like"/>
    <property type="match status" value="1"/>
</dbReference>
<reference evidence="5" key="1">
    <citation type="submission" date="2021-09" db="EMBL/GenBank/DDBJ databases">
        <title>Genome analysis of Fictibacillus sp. KIGAM418 isolated from marine sediment.</title>
        <authorList>
            <person name="Seo M.-J."/>
            <person name="Cho E.-S."/>
            <person name="Hwang C.Y."/>
        </authorList>
    </citation>
    <scope>NUCLEOTIDE SEQUENCE</scope>
    <source>
        <strain evidence="5">KIGAM418</strain>
    </source>
</reference>
<dbReference type="EC" id="3.5.2.9" evidence="5"/>
<organism evidence="5 6">
    <name type="scientific">Fictibacillus marinisediminis</name>
    <dbReference type="NCBI Taxonomy" id="2878389"/>
    <lineage>
        <taxon>Bacteria</taxon>
        <taxon>Bacillati</taxon>
        <taxon>Bacillota</taxon>
        <taxon>Bacilli</taxon>
        <taxon>Bacillales</taxon>
        <taxon>Fictibacillaceae</taxon>
        <taxon>Fictibacillus</taxon>
    </lineage>
</organism>
<dbReference type="Proteomes" id="UP001139011">
    <property type="component" value="Unassembled WGS sequence"/>
</dbReference>
<feature type="domain" description="Carboxyltransferase" evidence="4">
    <location>
        <begin position="5"/>
        <end position="212"/>
    </location>
</feature>
<evidence type="ECO:0000256" key="2">
    <source>
        <dbReference type="ARBA" id="ARBA00022801"/>
    </source>
</evidence>
<dbReference type="EMBL" id="JAIWJX010000002">
    <property type="protein sequence ID" value="MCK6257233.1"/>
    <property type="molecule type" value="Genomic_DNA"/>
</dbReference>
<dbReference type="InterPro" id="IPR003833">
    <property type="entry name" value="CT_C_D"/>
</dbReference>
<keyword evidence="2 5" id="KW-0378">Hydrolase</keyword>
<dbReference type="Pfam" id="PF02682">
    <property type="entry name" value="CT_C_D"/>
    <property type="match status" value="1"/>
</dbReference>
<evidence type="ECO:0000313" key="5">
    <source>
        <dbReference type="EMBL" id="MCK6257233.1"/>
    </source>
</evidence>
<dbReference type="GO" id="GO:0005524">
    <property type="term" value="F:ATP binding"/>
    <property type="evidence" value="ECO:0007669"/>
    <property type="project" value="UniProtKB-KW"/>
</dbReference>
<comment type="caution">
    <text evidence="5">The sequence shown here is derived from an EMBL/GenBank/DDBJ whole genome shotgun (WGS) entry which is preliminary data.</text>
</comment>
<evidence type="ECO:0000256" key="1">
    <source>
        <dbReference type="ARBA" id="ARBA00022741"/>
    </source>
</evidence>
<evidence type="ECO:0000313" key="6">
    <source>
        <dbReference type="Proteomes" id="UP001139011"/>
    </source>
</evidence>
<dbReference type="InterPro" id="IPR029000">
    <property type="entry name" value="Cyclophilin-like_dom_sf"/>
</dbReference>
<evidence type="ECO:0000256" key="3">
    <source>
        <dbReference type="ARBA" id="ARBA00022840"/>
    </source>
</evidence>